<protein>
    <submittedName>
        <fullName evidence="2">Histidine kinase</fullName>
    </submittedName>
</protein>
<evidence type="ECO:0000313" key="2">
    <source>
        <dbReference type="WBParaSite" id="Csp11.Scaffold629.g8278.t1"/>
    </source>
</evidence>
<accession>A0A1I7UDP0</accession>
<evidence type="ECO:0000313" key="1">
    <source>
        <dbReference type="Proteomes" id="UP000095282"/>
    </source>
</evidence>
<keyword evidence="1" id="KW-1185">Reference proteome</keyword>
<reference evidence="2" key="1">
    <citation type="submission" date="2016-11" db="UniProtKB">
        <authorList>
            <consortium name="WormBaseParasite"/>
        </authorList>
    </citation>
    <scope>IDENTIFICATION</scope>
</reference>
<proteinExistence type="predicted"/>
<dbReference type="Proteomes" id="UP000095282">
    <property type="component" value="Unplaced"/>
</dbReference>
<name>A0A1I7UDP0_9PELO</name>
<dbReference type="WBParaSite" id="Csp11.Scaffold629.g8278.t1">
    <property type="protein sequence ID" value="Csp11.Scaffold629.g8278.t1"/>
    <property type="gene ID" value="Csp11.Scaffold629.g8278"/>
</dbReference>
<organism evidence="1 2">
    <name type="scientific">Caenorhabditis tropicalis</name>
    <dbReference type="NCBI Taxonomy" id="1561998"/>
    <lineage>
        <taxon>Eukaryota</taxon>
        <taxon>Metazoa</taxon>
        <taxon>Ecdysozoa</taxon>
        <taxon>Nematoda</taxon>
        <taxon>Chromadorea</taxon>
        <taxon>Rhabditida</taxon>
        <taxon>Rhabditina</taxon>
        <taxon>Rhabditomorpha</taxon>
        <taxon>Rhabditoidea</taxon>
        <taxon>Rhabditidae</taxon>
        <taxon>Peloderinae</taxon>
        <taxon>Caenorhabditis</taxon>
    </lineage>
</organism>
<dbReference type="AlphaFoldDB" id="A0A1I7UDP0"/>
<sequence length="283" mass="33118">MSDIHQKAQELFLESQIVNGKKSSIELAEELLGTTINVTLFKEYAEINTEKLKELKKPEKMSFEDKIKVIKAFHKLNDQVSMEQISDLVKGVIDRITLNLNQKKTAYKRFKELFEYIATRLDDFESVSQGGWRSEKALKTALQEAKDMILELDEVIEKPGKTRNLDTNVQIIQDFLLGELIKKLDELITIGINPLETVPLAEMESFLRYMEEFRDNLGFEFLEKVRETIDQIKEFEFPKEFILKYRNIDSVREFLLKVLRFAENVETKRIQLKTNGGQFHLET</sequence>